<reference evidence="2" key="1">
    <citation type="submission" date="2021-02" db="EMBL/GenBank/DDBJ databases">
        <authorList>
            <person name="Dougan E. K."/>
            <person name="Rhodes N."/>
            <person name="Thang M."/>
            <person name="Chan C."/>
        </authorList>
    </citation>
    <scope>NUCLEOTIDE SEQUENCE</scope>
</reference>
<keyword evidence="1" id="KW-0175">Coiled coil</keyword>
<dbReference type="AlphaFoldDB" id="A0A812LJC7"/>
<dbReference type="Proteomes" id="UP000649617">
    <property type="component" value="Unassembled WGS sequence"/>
</dbReference>
<evidence type="ECO:0000256" key="1">
    <source>
        <dbReference type="SAM" id="Coils"/>
    </source>
</evidence>
<evidence type="ECO:0000313" key="2">
    <source>
        <dbReference type="EMBL" id="CAE7248597.1"/>
    </source>
</evidence>
<keyword evidence="3" id="KW-1185">Reference proteome</keyword>
<comment type="caution">
    <text evidence="2">The sequence shown here is derived from an EMBL/GenBank/DDBJ whole genome shotgun (WGS) entry which is preliminary data.</text>
</comment>
<gene>
    <name evidence="2" type="ORF">SPIL2461_LOCUS4660</name>
</gene>
<feature type="coiled-coil region" evidence="1">
    <location>
        <begin position="151"/>
        <end position="279"/>
    </location>
</feature>
<dbReference type="EMBL" id="CAJNIZ010006280">
    <property type="protein sequence ID" value="CAE7248597.1"/>
    <property type="molecule type" value="Genomic_DNA"/>
</dbReference>
<feature type="coiled-coil region" evidence="1">
    <location>
        <begin position="53"/>
        <end position="126"/>
    </location>
</feature>
<sequence>MPRSESRQGATAVRARRFSDSPCRLGHGLHYGSQRCLGCMGLHRRVGLLQAQKDKLKDLAALQREELARLEEDCSKLRTKRNLEQADFDLQSYSRKCLADISLSELQHLLDQRKHLEEELSSFRAGPDRLRSSRQAEVEHAAAREAWLLEHRQLKQDVAAAQAYVASLEQEIESRRERVTLGRLADAERSRQLREQVAEQRQLCRATQQALQDAETDLAAAQAQRRKFTPSDAVTARARDLKAEMAALADERREGAEALQLASEELEKLRRELGAILADNAQLRSGLQDVMHGLEQVQHQL</sequence>
<proteinExistence type="predicted"/>
<organism evidence="2 3">
    <name type="scientific">Symbiodinium pilosum</name>
    <name type="common">Dinoflagellate</name>
    <dbReference type="NCBI Taxonomy" id="2952"/>
    <lineage>
        <taxon>Eukaryota</taxon>
        <taxon>Sar</taxon>
        <taxon>Alveolata</taxon>
        <taxon>Dinophyceae</taxon>
        <taxon>Suessiales</taxon>
        <taxon>Symbiodiniaceae</taxon>
        <taxon>Symbiodinium</taxon>
    </lineage>
</organism>
<protein>
    <submittedName>
        <fullName evidence="2">Uncharacterized protein</fullName>
    </submittedName>
</protein>
<dbReference type="OrthoDB" id="10401486at2759"/>
<evidence type="ECO:0000313" key="3">
    <source>
        <dbReference type="Proteomes" id="UP000649617"/>
    </source>
</evidence>
<name>A0A812LJC7_SYMPI</name>
<accession>A0A812LJC7</accession>